<keyword evidence="2" id="KW-0472">Membrane</keyword>
<dbReference type="RefSeq" id="WP_320556883.1">
    <property type="nucleotide sequence ID" value="NZ_JAXDAE010000033.1"/>
</dbReference>
<feature type="coiled-coil region" evidence="1">
    <location>
        <begin position="143"/>
        <end position="170"/>
    </location>
</feature>
<name>A0ABU5EUE2_9FLAO</name>
<keyword evidence="2" id="KW-1133">Transmembrane helix</keyword>
<organism evidence="3 4">
    <name type="scientific">Winogradskyella aquimaris</name>
    <dbReference type="NCBI Taxonomy" id="864074"/>
    <lineage>
        <taxon>Bacteria</taxon>
        <taxon>Pseudomonadati</taxon>
        <taxon>Bacteroidota</taxon>
        <taxon>Flavobacteriia</taxon>
        <taxon>Flavobacteriales</taxon>
        <taxon>Flavobacteriaceae</taxon>
        <taxon>Winogradskyella</taxon>
    </lineage>
</organism>
<reference evidence="3 4" key="1">
    <citation type="submission" date="2023-11" db="EMBL/GenBank/DDBJ databases">
        <title>Winogradskyella pelagius sp. nov., isolated from coastal sediment.</title>
        <authorList>
            <person name="Li F."/>
        </authorList>
    </citation>
    <scope>NUCLEOTIDE SEQUENCE [LARGE SCALE GENOMIC DNA]</scope>
    <source>
        <strain evidence="3 4">KCTC 23502</strain>
    </source>
</reference>
<evidence type="ECO:0000256" key="1">
    <source>
        <dbReference type="SAM" id="Coils"/>
    </source>
</evidence>
<keyword evidence="2" id="KW-0812">Transmembrane</keyword>
<keyword evidence="1" id="KW-0175">Coiled coil</keyword>
<comment type="caution">
    <text evidence="3">The sequence shown here is derived from an EMBL/GenBank/DDBJ whole genome shotgun (WGS) entry which is preliminary data.</text>
</comment>
<keyword evidence="4" id="KW-1185">Reference proteome</keyword>
<dbReference type="EMBL" id="JAXDAE010000033">
    <property type="protein sequence ID" value="MDY2588541.1"/>
    <property type="molecule type" value="Genomic_DNA"/>
</dbReference>
<feature type="transmembrane region" description="Helical" evidence="2">
    <location>
        <begin position="250"/>
        <end position="270"/>
    </location>
</feature>
<accession>A0ABU5EUE2</accession>
<dbReference type="Proteomes" id="UP001285855">
    <property type="component" value="Unassembled WGS sequence"/>
</dbReference>
<protein>
    <submittedName>
        <fullName evidence="3">Uncharacterized protein</fullName>
    </submittedName>
</protein>
<evidence type="ECO:0000256" key="2">
    <source>
        <dbReference type="SAM" id="Phobius"/>
    </source>
</evidence>
<evidence type="ECO:0000313" key="4">
    <source>
        <dbReference type="Proteomes" id="UP001285855"/>
    </source>
</evidence>
<gene>
    <name evidence="3" type="ORF">SNF14_14450</name>
</gene>
<sequence length="316" mass="37420">MNQEQLRKEYLRLTRLETIKDCSDLLDIYLKYFFEVIKQNPNEAKTHAESEAELVNQMIFTKIGHMKELLNGFEYESADGTKLNRIVDPTVIASHIRNLFETVSMFSLVYTKPSNDDEKTILYNLWVSAGLKYRQRFDVVVKKAESQEKLDKEKQQIDDLKAEIENTDLYKALDEKDRNKIQSKLKEKDYKVQFKDGKVEFLSWQETVPVMGIRDGVMDTIYTYFSLYAHPSNVSVFQFADMFKKEENPFIYLTTFNLNNFFFLLSIFIFDYIKLFPNVKNTFEQLEKIEQIVIDRQNVFARDESYSINDEWKALG</sequence>
<proteinExistence type="predicted"/>
<evidence type="ECO:0000313" key="3">
    <source>
        <dbReference type="EMBL" id="MDY2588541.1"/>
    </source>
</evidence>